<sequence>MSESLSLPIASLQKRITSFVIDDIVITLFFIIIFYDQFSAVLSNITVVDEAALENINAFIAQNLLVVLSIKLLYHTVLIWQNGMTLGKYFMKIKVIDLETGETPGFQKAFLRASVRIPSEVLFYLGFLMAFFVPLRQTLHDKLSNCVVVND</sequence>
<evidence type="ECO:0000313" key="9">
    <source>
        <dbReference type="Proteomes" id="UP001169066"/>
    </source>
</evidence>
<evidence type="ECO:0000256" key="2">
    <source>
        <dbReference type="ARBA" id="ARBA00022475"/>
    </source>
</evidence>
<evidence type="ECO:0000313" key="8">
    <source>
        <dbReference type="EMBL" id="MDM5262873.1"/>
    </source>
</evidence>
<protein>
    <submittedName>
        <fullName evidence="8">RDD family protein</fullName>
    </submittedName>
</protein>
<keyword evidence="3 6" id="KW-0812">Transmembrane</keyword>
<dbReference type="Proteomes" id="UP001169066">
    <property type="component" value="Unassembled WGS sequence"/>
</dbReference>
<feature type="domain" description="RDD" evidence="7">
    <location>
        <begin position="10"/>
        <end position="145"/>
    </location>
</feature>
<evidence type="ECO:0000256" key="5">
    <source>
        <dbReference type="ARBA" id="ARBA00023136"/>
    </source>
</evidence>
<comment type="subcellular location">
    <subcellularLocation>
        <location evidence="1">Cell membrane</location>
        <topology evidence="1">Multi-pass membrane protein</topology>
    </subcellularLocation>
</comment>
<dbReference type="RefSeq" id="WP_289401035.1">
    <property type="nucleotide sequence ID" value="NZ_JAQIBC010000001.1"/>
</dbReference>
<feature type="transmembrane region" description="Helical" evidence="6">
    <location>
        <begin position="55"/>
        <end position="74"/>
    </location>
</feature>
<dbReference type="PANTHER" id="PTHR36115:SF4">
    <property type="entry name" value="MEMBRANE PROTEIN"/>
    <property type="match status" value="1"/>
</dbReference>
<keyword evidence="2" id="KW-1003">Cell membrane</keyword>
<evidence type="ECO:0000256" key="6">
    <source>
        <dbReference type="SAM" id="Phobius"/>
    </source>
</evidence>
<keyword evidence="4 6" id="KW-1133">Transmembrane helix</keyword>
<keyword evidence="5 6" id="KW-0472">Membrane</keyword>
<organism evidence="8 9">
    <name type="scientific">Sulfurovum xiamenensis</name>
    <dbReference type="NCBI Taxonomy" id="3019066"/>
    <lineage>
        <taxon>Bacteria</taxon>
        <taxon>Pseudomonadati</taxon>
        <taxon>Campylobacterota</taxon>
        <taxon>Epsilonproteobacteria</taxon>
        <taxon>Campylobacterales</taxon>
        <taxon>Sulfurovaceae</taxon>
        <taxon>Sulfurovum</taxon>
    </lineage>
</organism>
<evidence type="ECO:0000259" key="7">
    <source>
        <dbReference type="Pfam" id="PF06271"/>
    </source>
</evidence>
<evidence type="ECO:0000256" key="4">
    <source>
        <dbReference type="ARBA" id="ARBA00022989"/>
    </source>
</evidence>
<reference evidence="8" key="1">
    <citation type="submission" date="2023-01" db="EMBL/GenBank/DDBJ databases">
        <title>Sulfurovum sp. XTW-4 genome assembly.</title>
        <authorList>
            <person name="Wang J."/>
        </authorList>
    </citation>
    <scope>NUCLEOTIDE SEQUENCE</scope>
    <source>
        <strain evidence="8">XTW-4</strain>
    </source>
</reference>
<evidence type="ECO:0000256" key="3">
    <source>
        <dbReference type="ARBA" id="ARBA00022692"/>
    </source>
</evidence>
<accession>A0ABT7QP76</accession>
<dbReference type="InterPro" id="IPR051791">
    <property type="entry name" value="Pra-immunoreactive"/>
</dbReference>
<gene>
    <name evidence="8" type="ORF">PF327_01550</name>
</gene>
<dbReference type="PANTHER" id="PTHR36115">
    <property type="entry name" value="PROLINE-RICH ANTIGEN HOMOLOG-RELATED"/>
    <property type="match status" value="1"/>
</dbReference>
<feature type="transmembrane region" description="Helical" evidence="6">
    <location>
        <begin position="16"/>
        <end position="35"/>
    </location>
</feature>
<dbReference type="EMBL" id="JAQIBC010000001">
    <property type="protein sequence ID" value="MDM5262873.1"/>
    <property type="molecule type" value="Genomic_DNA"/>
</dbReference>
<name>A0ABT7QP76_9BACT</name>
<proteinExistence type="predicted"/>
<comment type="caution">
    <text evidence="8">The sequence shown here is derived from an EMBL/GenBank/DDBJ whole genome shotgun (WGS) entry which is preliminary data.</text>
</comment>
<dbReference type="Pfam" id="PF06271">
    <property type="entry name" value="RDD"/>
    <property type="match status" value="1"/>
</dbReference>
<feature type="transmembrane region" description="Helical" evidence="6">
    <location>
        <begin position="117"/>
        <end position="135"/>
    </location>
</feature>
<evidence type="ECO:0000256" key="1">
    <source>
        <dbReference type="ARBA" id="ARBA00004651"/>
    </source>
</evidence>
<dbReference type="InterPro" id="IPR010432">
    <property type="entry name" value="RDD"/>
</dbReference>
<keyword evidence="9" id="KW-1185">Reference proteome</keyword>